<evidence type="ECO:0000313" key="2">
    <source>
        <dbReference type="EMBL" id="GGM55851.1"/>
    </source>
</evidence>
<dbReference type="AlphaFoldDB" id="A0A8J3CEK4"/>
<evidence type="ECO:0000259" key="1">
    <source>
        <dbReference type="Pfam" id="PF24071"/>
    </source>
</evidence>
<name>A0A8J3CEK4_9PSEU</name>
<accession>A0A8J3CEK4</accession>
<dbReference type="InterPro" id="IPR058158">
    <property type="entry name" value="Phage_zn-bd_3"/>
</dbReference>
<feature type="domain" description="Phage FDXHR zinc binding" evidence="1">
    <location>
        <begin position="7"/>
        <end position="49"/>
    </location>
</feature>
<gene>
    <name evidence="2" type="ORF">GCM10012275_28710</name>
</gene>
<dbReference type="Proteomes" id="UP000637578">
    <property type="component" value="Unassembled WGS sequence"/>
</dbReference>
<proteinExistence type="predicted"/>
<comment type="caution">
    <text evidence="2">The sequence shown here is derived from an EMBL/GenBank/DDBJ whole genome shotgun (WGS) entry which is preliminary data.</text>
</comment>
<keyword evidence="3" id="KW-1185">Reference proteome</keyword>
<dbReference type="EMBL" id="BMMK01000011">
    <property type="protein sequence ID" value="GGM55851.1"/>
    <property type="molecule type" value="Genomic_DNA"/>
</dbReference>
<evidence type="ECO:0000313" key="3">
    <source>
        <dbReference type="Proteomes" id="UP000637578"/>
    </source>
</evidence>
<protein>
    <recommendedName>
        <fullName evidence="1">Phage FDXHR zinc binding domain-containing protein</fullName>
    </recommendedName>
</protein>
<organism evidence="2 3">
    <name type="scientific">Longimycelium tulufanense</name>
    <dbReference type="NCBI Taxonomy" id="907463"/>
    <lineage>
        <taxon>Bacteria</taxon>
        <taxon>Bacillati</taxon>
        <taxon>Actinomycetota</taxon>
        <taxon>Actinomycetes</taxon>
        <taxon>Pseudonocardiales</taxon>
        <taxon>Pseudonocardiaceae</taxon>
        <taxon>Longimycelium</taxon>
    </lineage>
</organism>
<reference evidence="2" key="1">
    <citation type="journal article" date="2014" name="Int. J. Syst. Evol. Microbiol.">
        <title>Complete genome sequence of Corynebacterium casei LMG S-19264T (=DSM 44701T), isolated from a smear-ripened cheese.</title>
        <authorList>
            <consortium name="US DOE Joint Genome Institute (JGI-PGF)"/>
            <person name="Walter F."/>
            <person name="Albersmeier A."/>
            <person name="Kalinowski J."/>
            <person name="Ruckert C."/>
        </authorList>
    </citation>
    <scope>NUCLEOTIDE SEQUENCE</scope>
    <source>
        <strain evidence="2">CGMCC 4.5737</strain>
    </source>
</reference>
<sequence>MRVSRGTCDRCAQWWYGADSPHCCACRRTFRTVADWDWHRNHVPDCNRARATYDPVIRVWERIPY</sequence>
<reference evidence="2" key="2">
    <citation type="submission" date="2020-09" db="EMBL/GenBank/DDBJ databases">
        <authorList>
            <person name="Sun Q."/>
            <person name="Zhou Y."/>
        </authorList>
    </citation>
    <scope>NUCLEOTIDE SEQUENCE</scope>
    <source>
        <strain evidence="2">CGMCC 4.5737</strain>
    </source>
</reference>
<dbReference type="Pfam" id="PF24071">
    <property type="entry name" value="Phage_zn_bind_3"/>
    <property type="match status" value="1"/>
</dbReference>